<evidence type="ECO:0000313" key="2">
    <source>
        <dbReference type="Proteomes" id="UP001241603"/>
    </source>
</evidence>
<organism evidence="1 2">
    <name type="scientific">Kaistia dalseonensis</name>
    <dbReference type="NCBI Taxonomy" id="410840"/>
    <lineage>
        <taxon>Bacteria</taxon>
        <taxon>Pseudomonadati</taxon>
        <taxon>Pseudomonadota</taxon>
        <taxon>Alphaproteobacteria</taxon>
        <taxon>Hyphomicrobiales</taxon>
        <taxon>Kaistiaceae</taxon>
        <taxon>Kaistia</taxon>
    </lineage>
</organism>
<dbReference type="EMBL" id="JAUSVO010000003">
    <property type="protein sequence ID" value="MDQ0438334.1"/>
    <property type="molecule type" value="Genomic_DNA"/>
</dbReference>
<evidence type="ECO:0000313" key="1">
    <source>
        <dbReference type="EMBL" id="MDQ0438334.1"/>
    </source>
</evidence>
<accession>A0ABU0H7P8</accession>
<sequence>MQLRSWPFVGHDVTLDGLATLITALATTPGLHMRESLGVSHV</sequence>
<protein>
    <submittedName>
        <fullName evidence="1">Uncharacterized protein</fullName>
    </submittedName>
</protein>
<proteinExistence type="predicted"/>
<comment type="caution">
    <text evidence="1">The sequence shown here is derived from an EMBL/GenBank/DDBJ whole genome shotgun (WGS) entry which is preliminary data.</text>
</comment>
<keyword evidence="2" id="KW-1185">Reference proteome</keyword>
<reference evidence="1 2" key="1">
    <citation type="submission" date="2023-07" db="EMBL/GenBank/DDBJ databases">
        <title>Genomic Encyclopedia of Type Strains, Phase IV (KMG-IV): sequencing the most valuable type-strain genomes for metagenomic binning, comparative biology and taxonomic classification.</title>
        <authorList>
            <person name="Goeker M."/>
        </authorList>
    </citation>
    <scope>NUCLEOTIDE SEQUENCE [LARGE SCALE GENOMIC DNA]</scope>
    <source>
        <strain evidence="1 2">B6-8</strain>
    </source>
</reference>
<name>A0ABU0H7P8_9HYPH</name>
<gene>
    <name evidence="1" type="ORF">QO014_002726</name>
</gene>
<dbReference type="Proteomes" id="UP001241603">
    <property type="component" value="Unassembled WGS sequence"/>
</dbReference>
<dbReference type="RefSeq" id="WP_266349225.1">
    <property type="nucleotide sequence ID" value="NZ_JAPKNG010000003.1"/>
</dbReference>